<evidence type="ECO:0000313" key="1">
    <source>
        <dbReference type="EMBL" id="OMJ87042.1"/>
    </source>
</evidence>
<evidence type="ECO:0000313" key="2">
    <source>
        <dbReference type="Proteomes" id="UP000187209"/>
    </source>
</evidence>
<keyword evidence="2" id="KW-1185">Reference proteome</keyword>
<dbReference type="AlphaFoldDB" id="A0A1R2CDH8"/>
<comment type="caution">
    <text evidence="1">The sequence shown here is derived from an EMBL/GenBank/DDBJ whole genome shotgun (WGS) entry which is preliminary data.</text>
</comment>
<protein>
    <submittedName>
        <fullName evidence="1">Uncharacterized protein</fullName>
    </submittedName>
</protein>
<organism evidence="1 2">
    <name type="scientific">Stentor coeruleus</name>
    <dbReference type="NCBI Taxonomy" id="5963"/>
    <lineage>
        <taxon>Eukaryota</taxon>
        <taxon>Sar</taxon>
        <taxon>Alveolata</taxon>
        <taxon>Ciliophora</taxon>
        <taxon>Postciliodesmatophora</taxon>
        <taxon>Heterotrichea</taxon>
        <taxon>Heterotrichida</taxon>
        <taxon>Stentoridae</taxon>
        <taxon>Stentor</taxon>
    </lineage>
</organism>
<gene>
    <name evidence="1" type="ORF">SteCoe_11283</name>
</gene>
<sequence length="313" mass="35865">MNHNLSTRGSKSKSPRTFRSLSPIFMNLLSPSIETNSKLSITPHKCVSTSKKSPKIKSRKSYNADHMRKSFIENSDSETVKKREAKSKLNDLNKYSEVINALFVMAHRYHGKISALNISQIFISMRYTSNSTNLIQMFKDISDCKDFNIIAFSRDEILNICMDSRVDTILESLIYECIHRTKNSIVISYEDLLKTIKQLWNKLSEKHRDQITVDDCGRFLLEYGALDSSNSIGRVLSKFSGVLTCRQFCSIFSKSLFKFLILQLVGVTERKTMHTISPDLAISAYKRKNLIDSLKVHDHMLEALAACETYKFD</sequence>
<dbReference type="Proteomes" id="UP000187209">
    <property type="component" value="Unassembled WGS sequence"/>
</dbReference>
<reference evidence="1 2" key="1">
    <citation type="submission" date="2016-11" db="EMBL/GenBank/DDBJ databases">
        <title>The macronuclear genome of Stentor coeruleus: a giant cell with tiny introns.</title>
        <authorList>
            <person name="Slabodnick M."/>
            <person name="Ruby J.G."/>
            <person name="Reiff S.B."/>
            <person name="Swart E.C."/>
            <person name="Gosai S."/>
            <person name="Prabakaran S."/>
            <person name="Witkowska E."/>
            <person name="Larue G.E."/>
            <person name="Fisher S."/>
            <person name="Freeman R.M."/>
            <person name="Gunawardena J."/>
            <person name="Chu W."/>
            <person name="Stover N.A."/>
            <person name="Gregory B.D."/>
            <person name="Nowacki M."/>
            <person name="Derisi J."/>
            <person name="Roy S.W."/>
            <person name="Marshall W.F."/>
            <person name="Sood P."/>
        </authorList>
    </citation>
    <scope>NUCLEOTIDE SEQUENCE [LARGE SCALE GENOMIC DNA]</scope>
    <source>
        <strain evidence="1">WM001</strain>
    </source>
</reference>
<proteinExistence type="predicted"/>
<accession>A0A1R2CDH8</accession>
<name>A0A1R2CDH8_9CILI</name>
<dbReference type="EMBL" id="MPUH01000187">
    <property type="protein sequence ID" value="OMJ87042.1"/>
    <property type="molecule type" value="Genomic_DNA"/>
</dbReference>